<feature type="compositionally biased region" description="Low complexity" evidence="1">
    <location>
        <begin position="137"/>
        <end position="153"/>
    </location>
</feature>
<evidence type="ECO:0000313" key="3">
    <source>
        <dbReference type="Proteomes" id="UP001165121"/>
    </source>
</evidence>
<sequence length="260" mass="28268">MARQVISPTLARTGEDVPRINGSNFPVWDARIRAALDGQGLLGFIDQEDYDGDSDFSTANSDGEDLEPPKPKIKVNSSHPPSPSSSDALLCDTGTLPPGSTDDDDDGDHAAQPKPGGNSDEPFDSSSGNFSEEMVADSKSPKPSAKVPPVVKSFTGTKKDKERRRALLRAQVTKARAKLRAAKTRAARKPSAHERRRMERKTRSLLLATIDDAHVLLVEGYTSAYSIYKKLRDRYEGSTALLGDHQVRGRYGSHGVLLDL</sequence>
<dbReference type="EMBL" id="BSXT01001286">
    <property type="protein sequence ID" value="GMF40768.1"/>
    <property type="molecule type" value="Genomic_DNA"/>
</dbReference>
<evidence type="ECO:0000256" key="1">
    <source>
        <dbReference type="SAM" id="MobiDB-lite"/>
    </source>
</evidence>
<feature type="region of interest" description="Disordered" evidence="1">
    <location>
        <begin position="48"/>
        <end position="162"/>
    </location>
</feature>
<name>A0A9W6XKS2_9STRA</name>
<feature type="region of interest" description="Disordered" evidence="1">
    <location>
        <begin position="180"/>
        <end position="200"/>
    </location>
</feature>
<evidence type="ECO:0000313" key="2">
    <source>
        <dbReference type="EMBL" id="GMF40768.1"/>
    </source>
</evidence>
<accession>A0A9W6XKS2</accession>
<organism evidence="2 3">
    <name type="scientific">Phytophthora fragariaefolia</name>
    <dbReference type="NCBI Taxonomy" id="1490495"/>
    <lineage>
        <taxon>Eukaryota</taxon>
        <taxon>Sar</taxon>
        <taxon>Stramenopiles</taxon>
        <taxon>Oomycota</taxon>
        <taxon>Peronosporomycetes</taxon>
        <taxon>Peronosporales</taxon>
        <taxon>Peronosporaceae</taxon>
        <taxon>Phytophthora</taxon>
    </lineage>
</organism>
<feature type="compositionally biased region" description="Basic residues" evidence="1">
    <location>
        <begin position="180"/>
        <end position="190"/>
    </location>
</feature>
<comment type="caution">
    <text evidence="2">The sequence shown here is derived from an EMBL/GenBank/DDBJ whole genome shotgun (WGS) entry which is preliminary data.</text>
</comment>
<dbReference type="Proteomes" id="UP001165121">
    <property type="component" value="Unassembled WGS sequence"/>
</dbReference>
<feature type="region of interest" description="Disordered" evidence="1">
    <location>
        <begin position="1"/>
        <end position="21"/>
    </location>
</feature>
<gene>
    <name evidence="2" type="ORF">Pfra01_001263400</name>
</gene>
<dbReference type="OrthoDB" id="129492at2759"/>
<reference evidence="2" key="1">
    <citation type="submission" date="2023-04" db="EMBL/GenBank/DDBJ databases">
        <title>Phytophthora fragariaefolia NBRC 109709.</title>
        <authorList>
            <person name="Ichikawa N."/>
            <person name="Sato H."/>
            <person name="Tonouchi N."/>
        </authorList>
    </citation>
    <scope>NUCLEOTIDE SEQUENCE</scope>
    <source>
        <strain evidence="2">NBRC 109709</strain>
    </source>
</reference>
<proteinExistence type="predicted"/>
<keyword evidence="3" id="KW-1185">Reference proteome</keyword>
<dbReference type="AlphaFoldDB" id="A0A9W6XKS2"/>
<protein>
    <submittedName>
        <fullName evidence="2">Unnamed protein product</fullName>
    </submittedName>
</protein>